<keyword evidence="3 9" id="KW-0547">Nucleotide-binding</keyword>
<dbReference type="GO" id="GO:0005737">
    <property type="term" value="C:cytoplasm"/>
    <property type="evidence" value="ECO:0007669"/>
    <property type="project" value="UniProtKB-SubCell"/>
</dbReference>
<evidence type="ECO:0000256" key="7">
    <source>
        <dbReference type="ARBA" id="ARBA00023170"/>
    </source>
</evidence>
<keyword evidence="2 9" id="KW-0963">Cytoplasm</keyword>
<dbReference type="Pfam" id="PF00448">
    <property type="entry name" value="SRP54"/>
    <property type="match status" value="1"/>
</dbReference>
<feature type="binding site" evidence="9">
    <location>
        <begin position="257"/>
        <end position="260"/>
    </location>
    <ligand>
        <name>GTP</name>
        <dbReference type="ChEBI" id="CHEBI:37565"/>
    </ligand>
</feature>
<evidence type="ECO:0000256" key="9">
    <source>
        <dbReference type="HAMAP-Rule" id="MF_00920"/>
    </source>
</evidence>
<dbReference type="HAMAP" id="MF_00920">
    <property type="entry name" value="FtsY"/>
    <property type="match status" value="1"/>
</dbReference>
<dbReference type="SMART" id="SM00963">
    <property type="entry name" value="SRP54_N"/>
    <property type="match status" value="1"/>
</dbReference>
<sequence>MSKGSFVSRLAKGLSGTRKRFAEGVDLLTAEHEKLSDDTFDKIEEILLTSDIGVKLTETIIDDISGWAKKNKPTKSGLIEELNSLLLLILDGSEGELIESAKPPTVVLVVGVNGTGKTTTIAKIANRLLSEGKSVLLAAGDTFRDAAIEQLILWGEKVGVQVISQDRGSDPASVAFDALERAKAKEVDYIFVDTAGRLHTKYNLMEELKKIKRVLQKGVPDAPHETLLVLDASIGQNNIVQARKFSEEIGITGIALTKLDGTAKGGAIFPLFDELKIPIKYVGVGEGVDDLDRFEPDKFVAALLSED</sequence>
<dbReference type="SUPFAM" id="SSF47364">
    <property type="entry name" value="Domain of the SRP/SRP receptor G-proteins"/>
    <property type="match status" value="1"/>
</dbReference>
<keyword evidence="6 9" id="KW-0472">Membrane</keyword>
<reference evidence="11" key="1">
    <citation type="journal article" date="2021" name="Environ. Microbiol.">
        <title>Genomic characterization of three novel Desulfobacterota classes expand the metabolic and phylogenetic diversity of the phylum.</title>
        <authorList>
            <person name="Murphy C.L."/>
            <person name="Biggerstaff J."/>
            <person name="Eichhorn A."/>
            <person name="Ewing E."/>
            <person name="Shahan R."/>
            <person name="Soriano D."/>
            <person name="Stewart S."/>
            <person name="VanMol K."/>
            <person name="Walker R."/>
            <person name="Walters P."/>
            <person name="Elshahed M.S."/>
            <person name="Youssef N.H."/>
        </authorList>
    </citation>
    <scope>NUCLEOTIDE SEQUENCE</scope>
    <source>
        <strain evidence="11">Zod_Metabat.24</strain>
    </source>
</reference>
<dbReference type="SUPFAM" id="SSF52540">
    <property type="entry name" value="P-loop containing nucleoside triphosphate hydrolases"/>
    <property type="match status" value="1"/>
</dbReference>
<keyword evidence="5 9" id="KW-0342">GTP-binding</keyword>
<evidence type="ECO:0000256" key="8">
    <source>
        <dbReference type="ARBA" id="ARBA00048027"/>
    </source>
</evidence>
<evidence type="ECO:0000256" key="6">
    <source>
        <dbReference type="ARBA" id="ARBA00023136"/>
    </source>
</evidence>
<evidence type="ECO:0000313" key="11">
    <source>
        <dbReference type="EMBL" id="MBN1571641.1"/>
    </source>
</evidence>
<evidence type="ECO:0000256" key="1">
    <source>
        <dbReference type="ARBA" id="ARBA00022475"/>
    </source>
</evidence>
<dbReference type="Gene3D" id="3.40.50.300">
    <property type="entry name" value="P-loop containing nucleotide triphosphate hydrolases"/>
    <property type="match status" value="1"/>
</dbReference>
<dbReference type="EMBL" id="JAFGIX010000003">
    <property type="protein sequence ID" value="MBN1571641.1"/>
    <property type="molecule type" value="Genomic_DNA"/>
</dbReference>
<dbReference type="InterPro" id="IPR000897">
    <property type="entry name" value="SRP54_GTPase_dom"/>
</dbReference>
<name>A0A9D8K8V6_9DELT</name>
<evidence type="ECO:0000256" key="5">
    <source>
        <dbReference type="ARBA" id="ARBA00023134"/>
    </source>
</evidence>
<dbReference type="PROSITE" id="PS00300">
    <property type="entry name" value="SRP54"/>
    <property type="match status" value="1"/>
</dbReference>
<evidence type="ECO:0000259" key="10">
    <source>
        <dbReference type="PROSITE" id="PS00300"/>
    </source>
</evidence>
<dbReference type="CDD" id="cd17874">
    <property type="entry name" value="FtsY"/>
    <property type="match status" value="1"/>
</dbReference>
<protein>
    <recommendedName>
        <fullName evidence="9">Signal recognition particle receptor FtsY</fullName>
        <shortName evidence="9">SRP receptor</shortName>
        <ecNumber evidence="9">3.6.5.4</ecNumber>
    </recommendedName>
</protein>
<dbReference type="FunFam" id="3.40.50.300:FF:000053">
    <property type="entry name" value="Signal recognition particle receptor FtsY"/>
    <property type="match status" value="1"/>
</dbReference>
<accession>A0A9D8K8V6</accession>
<dbReference type="SMART" id="SM00962">
    <property type="entry name" value="SRP54"/>
    <property type="match status" value="1"/>
</dbReference>
<feature type="binding site" evidence="9">
    <location>
        <begin position="111"/>
        <end position="118"/>
    </location>
    <ligand>
        <name>GTP</name>
        <dbReference type="ChEBI" id="CHEBI:37565"/>
    </ligand>
</feature>
<evidence type="ECO:0000256" key="2">
    <source>
        <dbReference type="ARBA" id="ARBA00022490"/>
    </source>
</evidence>
<proteinExistence type="inferred from homology"/>
<dbReference type="GO" id="GO:0005047">
    <property type="term" value="F:signal recognition particle binding"/>
    <property type="evidence" value="ECO:0007669"/>
    <property type="project" value="TreeGrafter"/>
</dbReference>
<comment type="catalytic activity">
    <reaction evidence="8 9">
        <text>GTP + H2O = GDP + phosphate + H(+)</text>
        <dbReference type="Rhea" id="RHEA:19669"/>
        <dbReference type="ChEBI" id="CHEBI:15377"/>
        <dbReference type="ChEBI" id="CHEBI:15378"/>
        <dbReference type="ChEBI" id="CHEBI:37565"/>
        <dbReference type="ChEBI" id="CHEBI:43474"/>
        <dbReference type="ChEBI" id="CHEBI:58189"/>
        <dbReference type="EC" id="3.6.5.4"/>
    </reaction>
</comment>
<comment type="caution">
    <text evidence="11">The sequence shown here is derived from an EMBL/GenBank/DDBJ whole genome shotgun (WGS) entry which is preliminary data.</text>
</comment>
<evidence type="ECO:0000256" key="4">
    <source>
        <dbReference type="ARBA" id="ARBA00022801"/>
    </source>
</evidence>
<dbReference type="PANTHER" id="PTHR43134">
    <property type="entry name" value="SIGNAL RECOGNITION PARTICLE RECEPTOR SUBUNIT ALPHA"/>
    <property type="match status" value="1"/>
</dbReference>
<dbReference type="GO" id="GO:0003924">
    <property type="term" value="F:GTPase activity"/>
    <property type="evidence" value="ECO:0007669"/>
    <property type="project" value="UniProtKB-UniRule"/>
</dbReference>
<keyword evidence="1 9" id="KW-1003">Cell membrane</keyword>
<feature type="binding site" evidence="9">
    <location>
        <begin position="193"/>
        <end position="197"/>
    </location>
    <ligand>
        <name>GTP</name>
        <dbReference type="ChEBI" id="CHEBI:37565"/>
    </ligand>
</feature>
<evidence type="ECO:0000256" key="3">
    <source>
        <dbReference type="ARBA" id="ARBA00022741"/>
    </source>
</evidence>
<dbReference type="Pfam" id="PF02881">
    <property type="entry name" value="SRP54_N"/>
    <property type="match status" value="1"/>
</dbReference>
<dbReference type="Proteomes" id="UP000809273">
    <property type="component" value="Unassembled WGS sequence"/>
</dbReference>
<dbReference type="InterPro" id="IPR036225">
    <property type="entry name" value="SRP/SRP_N"/>
</dbReference>
<comment type="similarity">
    <text evidence="9">Belongs to the GTP-binding SRP family. FtsY subfamily.</text>
</comment>
<dbReference type="SMART" id="SM00382">
    <property type="entry name" value="AAA"/>
    <property type="match status" value="1"/>
</dbReference>
<comment type="function">
    <text evidence="9">Involved in targeting and insertion of nascent membrane proteins into the cytoplasmic membrane. Acts as a receptor for the complex formed by the signal recognition particle (SRP) and the ribosome-nascent chain (RNC).</text>
</comment>
<dbReference type="InterPro" id="IPR003593">
    <property type="entry name" value="AAA+_ATPase"/>
</dbReference>
<dbReference type="GO" id="GO:0005886">
    <property type="term" value="C:plasma membrane"/>
    <property type="evidence" value="ECO:0007669"/>
    <property type="project" value="UniProtKB-SubCell"/>
</dbReference>
<reference evidence="11" key="2">
    <citation type="submission" date="2021-01" db="EMBL/GenBank/DDBJ databases">
        <authorList>
            <person name="Hahn C.R."/>
            <person name="Youssef N.H."/>
            <person name="Elshahed M."/>
        </authorList>
    </citation>
    <scope>NUCLEOTIDE SEQUENCE</scope>
    <source>
        <strain evidence="11">Zod_Metabat.24</strain>
    </source>
</reference>
<evidence type="ECO:0000313" key="12">
    <source>
        <dbReference type="Proteomes" id="UP000809273"/>
    </source>
</evidence>
<comment type="subunit">
    <text evidence="9">Part of the signal recognition particle protein translocation system, which is composed of SRP and FtsY.</text>
</comment>
<dbReference type="PANTHER" id="PTHR43134:SF1">
    <property type="entry name" value="SIGNAL RECOGNITION PARTICLE RECEPTOR SUBUNIT ALPHA"/>
    <property type="match status" value="1"/>
</dbReference>
<keyword evidence="7 9" id="KW-0675">Receptor</keyword>
<dbReference type="InterPro" id="IPR042101">
    <property type="entry name" value="SRP54_N_sf"/>
</dbReference>
<comment type="subcellular location">
    <subcellularLocation>
        <location evidence="9">Cell membrane</location>
        <topology evidence="9">Peripheral membrane protein</topology>
        <orientation evidence="9">Cytoplasmic side</orientation>
    </subcellularLocation>
    <subcellularLocation>
        <location evidence="9">Cytoplasm</location>
    </subcellularLocation>
</comment>
<dbReference type="InterPro" id="IPR027417">
    <property type="entry name" value="P-loop_NTPase"/>
</dbReference>
<dbReference type="InterPro" id="IPR013822">
    <property type="entry name" value="Signal_recog_particl_SRP54_hlx"/>
</dbReference>
<dbReference type="EC" id="3.6.5.4" evidence="9"/>
<feature type="domain" description="SRP54-type proteins GTP-binding" evidence="10">
    <location>
        <begin position="278"/>
        <end position="291"/>
    </location>
</feature>
<keyword evidence="4 9" id="KW-0378">Hydrolase</keyword>
<dbReference type="InterPro" id="IPR004390">
    <property type="entry name" value="SR_rcpt_FtsY"/>
</dbReference>
<dbReference type="AlphaFoldDB" id="A0A9D8K8V6"/>
<dbReference type="GO" id="GO:0006614">
    <property type="term" value="P:SRP-dependent cotranslational protein targeting to membrane"/>
    <property type="evidence" value="ECO:0007669"/>
    <property type="project" value="InterPro"/>
</dbReference>
<gene>
    <name evidence="9 11" type="primary">ftsY</name>
    <name evidence="11" type="ORF">JW984_00415</name>
</gene>
<dbReference type="NCBIfam" id="TIGR00064">
    <property type="entry name" value="ftsY"/>
    <property type="match status" value="1"/>
</dbReference>
<organism evidence="11 12">
    <name type="scientific">Candidatus Zymogenus saltonus</name>
    <dbReference type="NCBI Taxonomy" id="2844893"/>
    <lineage>
        <taxon>Bacteria</taxon>
        <taxon>Deltaproteobacteria</taxon>
        <taxon>Candidatus Zymogenia</taxon>
        <taxon>Candidatus Zymogeniales</taxon>
        <taxon>Candidatus Zymogenaceae</taxon>
        <taxon>Candidatus Zymogenus</taxon>
    </lineage>
</organism>
<dbReference type="Gene3D" id="1.20.120.140">
    <property type="entry name" value="Signal recognition particle SRP54, nucleotide-binding domain"/>
    <property type="match status" value="1"/>
</dbReference>
<dbReference type="GO" id="GO:0005525">
    <property type="term" value="F:GTP binding"/>
    <property type="evidence" value="ECO:0007669"/>
    <property type="project" value="UniProtKB-UniRule"/>
</dbReference>